<reference evidence="2" key="1">
    <citation type="submission" date="2022-04" db="EMBL/GenBank/DDBJ databases">
        <title>A functionally conserved STORR gene fusion in Papaver species that diverged 16.8 million years ago.</title>
        <authorList>
            <person name="Catania T."/>
        </authorList>
    </citation>
    <scope>NUCLEOTIDE SEQUENCE</scope>
    <source>
        <strain evidence="2">S-188037</strain>
    </source>
</reference>
<evidence type="ECO:0000313" key="3">
    <source>
        <dbReference type="Proteomes" id="UP001202328"/>
    </source>
</evidence>
<name>A0AAD4RZK5_9MAGN</name>
<keyword evidence="1" id="KW-0812">Transmembrane</keyword>
<sequence>MAQERFSEPQHHLLISACNIFIFFLLISVELEGFSRLMEMEENLLNGLPSDIKLSIFSRLPIECDTLHSL</sequence>
<organism evidence="2 3">
    <name type="scientific">Papaver atlanticum</name>
    <dbReference type="NCBI Taxonomy" id="357466"/>
    <lineage>
        <taxon>Eukaryota</taxon>
        <taxon>Viridiplantae</taxon>
        <taxon>Streptophyta</taxon>
        <taxon>Embryophyta</taxon>
        <taxon>Tracheophyta</taxon>
        <taxon>Spermatophyta</taxon>
        <taxon>Magnoliopsida</taxon>
        <taxon>Ranunculales</taxon>
        <taxon>Papaveraceae</taxon>
        <taxon>Papaveroideae</taxon>
        <taxon>Papaver</taxon>
    </lineage>
</organism>
<keyword evidence="1" id="KW-1133">Transmembrane helix</keyword>
<protein>
    <recommendedName>
        <fullName evidence="4">F-box domain-containing protein</fullName>
    </recommendedName>
</protein>
<evidence type="ECO:0000256" key="1">
    <source>
        <dbReference type="SAM" id="Phobius"/>
    </source>
</evidence>
<dbReference type="Proteomes" id="UP001202328">
    <property type="component" value="Unassembled WGS sequence"/>
</dbReference>
<gene>
    <name evidence="2" type="ORF">MKW98_029024</name>
</gene>
<proteinExistence type="predicted"/>
<keyword evidence="3" id="KW-1185">Reference proteome</keyword>
<dbReference type="EMBL" id="JAJJMB010016162">
    <property type="protein sequence ID" value="KAI3849099.1"/>
    <property type="molecule type" value="Genomic_DNA"/>
</dbReference>
<evidence type="ECO:0008006" key="4">
    <source>
        <dbReference type="Google" id="ProtNLM"/>
    </source>
</evidence>
<evidence type="ECO:0000313" key="2">
    <source>
        <dbReference type="EMBL" id="KAI3849099.1"/>
    </source>
</evidence>
<feature type="transmembrane region" description="Helical" evidence="1">
    <location>
        <begin position="12"/>
        <end position="31"/>
    </location>
</feature>
<comment type="caution">
    <text evidence="2">The sequence shown here is derived from an EMBL/GenBank/DDBJ whole genome shotgun (WGS) entry which is preliminary data.</text>
</comment>
<dbReference type="AlphaFoldDB" id="A0AAD4RZK5"/>
<keyword evidence="1" id="KW-0472">Membrane</keyword>
<accession>A0AAD4RZK5</accession>